<accession>A0A832G730</accession>
<dbReference type="EMBL" id="DSVI01000016">
    <property type="protein sequence ID" value="HGT48356.1"/>
    <property type="molecule type" value="Genomic_DNA"/>
</dbReference>
<comment type="caution">
    <text evidence="1">The sequence shown here is derived from an EMBL/GenBank/DDBJ whole genome shotgun (WGS) entry which is preliminary data.</text>
</comment>
<gene>
    <name evidence="1" type="ORF">ENS56_09990</name>
</gene>
<evidence type="ECO:0000313" key="1">
    <source>
        <dbReference type="EMBL" id="HGT48356.1"/>
    </source>
</evidence>
<organism evidence="1">
    <name type="scientific">Ignavibacterium album</name>
    <dbReference type="NCBI Taxonomy" id="591197"/>
    <lineage>
        <taxon>Bacteria</taxon>
        <taxon>Pseudomonadati</taxon>
        <taxon>Ignavibacteriota</taxon>
        <taxon>Ignavibacteria</taxon>
        <taxon>Ignavibacteriales</taxon>
        <taxon>Ignavibacteriaceae</taxon>
        <taxon>Ignavibacterium</taxon>
    </lineage>
</organism>
<proteinExistence type="predicted"/>
<protein>
    <submittedName>
        <fullName evidence="1">Uncharacterized protein</fullName>
    </submittedName>
</protein>
<reference evidence="1" key="1">
    <citation type="journal article" date="2020" name="mSystems">
        <title>Genome- and Community-Level Interaction Insights into Carbon Utilization and Element Cycling Functions of Hydrothermarchaeota in Hydrothermal Sediment.</title>
        <authorList>
            <person name="Zhou Z."/>
            <person name="Liu Y."/>
            <person name="Xu W."/>
            <person name="Pan J."/>
            <person name="Luo Z.H."/>
            <person name="Li M."/>
        </authorList>
    </citation>
    <scope>NUCLEOTIDE SEQUENCE [LARGE SCALE GENOMIC DNA]</scope>
    <source>
        <strain evidence="1">SpSt-500</strain>
    </source>
</reference>
<name>A0A832G730_9BACT</name>
<dbReference type="AlphaFoldDB" id="A0A832G730"/>
<sequence length="95" mass="11395">MSRIEKRLEKICNPNSKQEIPREDLESLLNHYFPGTWSFGDTRGSHNYRIWHEKFKQYPEEYGVEGLLMIPTTGGKRIKYFYLRKLCKAIELIKE</sequence>